<dbReference type="OrthoDB" id="7948811at2"/>
<proteinExistence type="predicted"/>
<protein>
    <submittedName>
        <fullName evidence="3">Uncharacterized protein</fullName>
    </submittedName>
</protein>
<accession>A0A5B8LWR0</accession>
<keyword evidence="4" id="KW-1185">Reference proteome</keyword>
<evidence type="ECO:0000256" key="2">
    <source>
        <dbReference type="SAM" id="SignalP"/>
    </source>
</evidence>
<feature type="chain" id="PRO_5023049347" evidence="2">
    <location>
        <begin position="21"/>
        <end position="159"/>
    </location>
</feature>
<name>A0A5B8LWR0_9HYPH</name>
<organism evidence="3 4">
    <name type="scientific">Devosia ginsengisoli</name>
    <dbReference type="NCBI Taxonomy" id="400770"/>
    <lineage>
        <taxon>Bacteria</taxon>
        <taxon>Pseudomonadati</taxon>
        <taxon>Pseudomonadota</taxon>
        <taxon>Alphaproteobacteria</taxon>
        <taxon>Hyphomicrobiales</taxon>
        <taxon>Devosiaceae</taxon>
        <taxon>Devosia</taxon>
    </lineage>
</organism>
<evidence type="ECO:0000313" key="4">
    <source>
        <dbReference type="Proteomes" id="UP000315364"/>
    </source>
</evidence>
<feature type="signal peptide" evidence="2">
    <location>
        <begin position="1"/>
        <end position="20"/>
    </location>
</feature>
<reference evidence="3 4" key="1">
    <citation type="submission" date="2019-07" db="EMBL/GenBank/DDBJ databases">
        <title>Full genome sequence of Devosia sp. Gsoil 520.</title>
        <authorList>
            <person name="Im W.-T."/>
        </authorList>
    </citation>
    <scope>NUCLEOTIDE SEQUENCE [LARGE SCALE GENOMIC DNA]</scope>
    <source>
        <strain evidence="3 4">Gsoil 520</strain>
    </source>
</reference>
<evidence type="ECO:0000256" key="1">
    <source>
        <dbReference type="SAM" id="MobiDB-lite"/>
    </source>
</evidence>
<gene>
    <name evidence="3" type="ORF">FPZ08_14480</name>
</gene>
<dbReference type="KEGG" id="dea:FPZ08_14480"/>
<keyword evidence="2" id="KW-0732">Signal</keyword>
<feature type="compositionally biased region" description="Basic and acidic residues" evidence="1">
    <location>
        <begin position="140"/>
        <end position="159"/>
    </location>
</feature>
<dbReference type="AlphaFoldDB" id="A0A5B8LWR0"/>
<sequence>MKTFLATLTTTLLLASPALADGKIYVQLPELSSMTGAEAEAFLSEVVLANVVSSNCAGYEITDEEWSLLTDSADILAREQLRLSVDDYDTRFYSPAFDALDRPETCDQAGPGVQPTIDRLVELGGSREALPDQDAAYEAEQARHASWDAMEQPRKTKTK</sequence>
<dbReference type="EMBL" id="CP042304">
    <property type="protein sequence ID" value="QDZ11840.1"/>
    <property type="molecule type" value="Genomic_DNA"/>
</dbReference>
<dbReference type="Proteomes" id="UP000315364">
    <property type="component" value="Chromosome"/>
</dbReference>
<feature type="region of interest" description="Disordered" evidence="1">
    <location>
        <begin position="128"/>
        <end position="159"/>
    </location>
</feature>
<dbReference type="RefSeq" id="WP_146290656.1">
    <property type="nucleotide sequence ID" value="NZ_CP042304.1"/>
</dbReference>
<evidence type="ECO:0000313" key="3">
    <source>
        <dbReference type="EMBL" id="QDZ11840.1"/>
    </source>
</evidence>